<dbReference type="RefSeq" id="WP_015192140.1">
    <property type="nucleotide sequence ID" value="NC_019748.1"/>
</dbReference>
<dbReference type="STRING" id="111780.Sta7437_0882"/>
<reference evidence="3" key="1">
    <citation type="journal article" date="2013" name="Proc. Natl. Acad. Sci. U.S.A.">
        <title>Improving the coverage of the cyanobacterial phylum using diversity-driven genome sequencing.</title>
        <authorList>
            <person name="Shih P.M."/>
            <person name="Wu D."/>
            <person name="Latifi A."/>
            <person name="Axen S.D."/>
            <person name="Fewer D.P."/>
            <person name="Talla E."/>
            <person name="Calteau A."/>
            <person name="Cai F."/>
            <person name="Tandeau de Marsac N."/>
            <person name="Rippka R."/>
            <person name="Herdman M."/>
            <person name="Sivonen K."/>
            <person name="Coursin T."/>
            <person name="Laurent T."/>
            <person name="Goodwin L."/>
            <person name="Nolan M."/>
            <person name="Davenport K.W."/>
            <person name="Han C.S."/>
            <person name="Rubin E.M."/>
            <person name="Eisen J.A."/>
            <person name="Woyke T."/>
            <person name="Gugger M."/>
            <person name="Kerfeld C.A."/>
        </authorList>
    </citation>
    <scope>NUCLEOTIDE SEQUENCE [LARGE SCALE GENOMIC DNA]</scope>
    <source>
        <strain evidence="3">ATCC 29371 / PCC 7437</strain>
    </source>
</reference>
<feature type="domain" description="AB hydrolase-1" evidence="1">
    <location>
        <begin position="66"/>
        <end position="119"/>
    </location>
</feature>
<dbReference type="OrthoDB" id="464067at2"/>
<dbReference type="InterPro" id="IPR000073">
    <property type="entry name" value="AB_hydrolase_1"/>
</dbReference>
<evidence type="ECO:0000259" key="1">
    <source>
        <dbReference type="Pfam" id="PF00561"/>
    </source>
</evidence>
<gene>
    <name evidence="2" type="ordered locus">Sta7437_0882</name>
</gene>
<dbReference type="GO" id="GO:0016787">
    <property type="term" value="F:hydrolase activity"/>
    <property type="evidence" value="ECO:0007669"/>
    <property type="project" value="UniProtKB-KW"/>
</dbReference>
<dbReference type="PRINTS" id="PR00111">
    <property type="entry name" value="ABHYDROLASE"/>
</dbReference>
<dbReference type="eggNOG" id="COG3208">
    <property type="taxonomic scope" value="Bacteria"/>
</dbReference>
<dbReference type="AlphaFoldDB" id="K9XS19"/>
<dbReference type="KEGG" id="scs:Sta7437_0882"/>
<keyword evidence="3" id="KW-1185">Reference proteome</keyword>
<organism evidence="2 3">
    <name type="scientific">Stanieria cyanosphaera (strain ATCC 29371 / PCC 7437)</name>
    <dbReference type="NCBI Taxonomy" id="111780"/>
    <lineage>
        <taxon>Bacteria</taxon>
        <taxon>Bacillati</taxon>
        <taxon>Cyanobacteriota</taxon>
        <taxon>Cyanophyceae</taxon>
        <taxon>Pleurocapsales</taxon>
        <taxon>Dermocarpellaceae</taxon>
        <taxon>Stanieria</taxon>
    </lineage>
</organism>
<dbReference type="InterPro" id="IPR029058">
    <property type="entry name" value="AB_hydrolase_fold"/>
</dbReference>
<evidence type="ECO:0000313" key="3">
    <source>
        <dbReference type="Proteomes" id="UP000010473"/>
    </source>
</evidence>
<proteinExistence type="predicted"/>
<keyword evidence="2" id="KW-0378">Hydrolase</keyword>
<dbReference type="PATRIC" id="fig|111780.3.peg.921"/>
<dbReference type="EMBL" id="CP003653">
    <property type="protein sequence ID" value="AFZ34467.1"/>
    <property type="molecule type" value="Genomic_DNA"/>
</dbReference>
<sequence>MKSSHSTAPVWINANFSFKRFDGRMVRHLSRHVPLAYWEYSQHQDEASSLEIALTLLHDYLKFLAEPVNLIGHSTGGLIGLLYARRYPHKVKSLTLLGVGCHPAIDWQAHYYSMRKLLPCSQEIVLARMVQMLFGCQDRFNTRTLIEILKQDLNTSPSSHSLYQHSSVSSEGVSMPLMVCGSENDGIVDLSALKGWKDYFKEEDILWTTPLGHHFFHYFFPEPVSRKVIEFWHQVDQQQNNFASQFIKV</sequence>
<dbReference type="Pfam" id="PF00561">
    <property type="entry name" value="Abhydrolase_1"/>
    <property type="match status" value="1"/>
</dbReference>
<protein>
    <submittedName>
        <fullName evidence="2">Alpha/beta hydrolase fold protein</fullName>
    </submittedName>
</protein>
<name>K9XS19_STAC7</name>
<dbReference type="HOGENOM" id="CLU_1118260_0_0_3"/>
<dbReference type="Proteomes" id="UP000010473">
    <property type="component" value="Chromosome"/>
</dbReference>
<dbReference type="SUPFAM" id="SSF53474">
    <property type="entry name" value="alpha/beta-Hydrolases"/>
    <property type="match status" value="1"/>
</dbReference>
<dbReference type="Gene3D" id="3.40.50.1820">
    <property type="entry name" value="alpha/beta hydrolase"/>
    <property type="match status" value="1"/>
</dbReference>
<evidence type="ECO:0000313" key="2">
    <source>
        <dbReference type="EMBL" id="AFZ34467.1"/>
    </source>
</evidence>
<accession>K9XS19</accession>